<proteinExistence type="predicted"/>
<evidence type="ECO:0000313" key="2">
    <source>
        <dbReference type="Proteomes" id="UP001220324"/>
    </source>
</evidence>
<organism evidence="1 2">
    <name type="scientific">Penicillium frequentans</name>
    <dbReference type="NCBI Taxonomy" id="3151616"/>
    <lineage>
        <taxon>Eukaryota</taxon>
        <taxon>Fungi</taxon>
        <taxon>Dikarya</taxon>
        <taxon>Ascomycota</taxon>
        <taxon>Pezizomycotina</taxon>
        <taxon>Eurotiomycetes</taxon>
        <taxon>Eurotiomycetidae</taxon>
        <taxon>Eurotiales</taxon>
        <taxon>Aspergillaceae</taxon>
        <taxon>Penicillium</taxon>
    </lineage>
</organism>
<dbReference type="Proteomes" id="UP001220324">
    <property type="component" value="Unassembled WGS sequence"/>
</dbReference>
<reference evidence="1 2" key="1">
    <citation type="journal article" date="2023" name="IMA Fungus">
        <title>Comparative genomic study of the Penicillium genus elucidates a diverse pangenome and 15 lateral gene transfer events.</title>
        <authorList>
            <person name="Petersen C."/>
            <person name="Sorensen T."/>
            <person name="Nielsen M.R."/>
            <person name="Sondergaard T.E."/>
            <person name="Sorensen J.L."/>
            <person name="Fitzpatrick D.A."/>
            <person name="Frisvad J.C."/>
            <person name="Nielsen K.L."/>
        </authorList>
    </citation>
    <scope>NUCLEOTIDE SEQUENCE [LARGE SCALE GENOMIC DNA]</scope>
    <source>
        <strain evidence="1 2">IBT 35679</strain>
    </source>
</reference>
<dbReference type="EMBL" id="JAQIZZ010000002">
    <property type="protein sequence ID" value="KAJ5552588.1"/>
    <property type="molecule type" value="Genomic_DNA"/>
</dbReference>
<gene>
    <name evidence="1" type="ORF">N7494_001966</name>
</gene>
<dbReference type="AlphaFoldDB" id="A0AAD6D2R2"/>
<protein>
    <submittedName>
        <fullName evidence="1">Uncharacterized protein</fullName>
    </submittedName>
</protein>
<keyword evidence="2" id="KW-1185">Reference proteome</keyword>
<sequence>MASIFDEKRKPDLFSQRNGMLISNYMEKSIESGKMALRQIYGPAKFARATRMVQHRYLQPGK</sequence>
<name>A0AAD6D2R2_9EURO</name>
<evidence type="ECO:0000313" key="1">
    <source>
        <dbReference type="EMBL" id="KAJ5552588.1"/>
    </source>
</evidence>
<comment type="caution">
    <text evidence="1">The sequence shown here is derived from an EMBL/GenBank/DDBJ whole genome shotgun (WGS) entry which is preliminary data.</text>
</comment>
<accession>A0AAD6D2R2</accession>